<evidence type="ECO:0000256" key="4">
    <source>
        <dbReference type="SAM" id="SignalP"/>
    </source>
</evidence>
<dbReference type="Proteomes" id="UP000198339">
    <property type="component" value="Unassembled WGS sequence"/>
</dbReference>
<evidence type="ECO:0000259" key="5">
    <source>
        <dbReference type="Pfam" id="PF03865"/>
    </source>
</evidence>
<evidence type="ECO:0000259" key="6">
    <source>
        <dbReference type="Pfam" id="PF08479"/>
    </source>
</evidence>
<keyword evidence="1" id="KW-1134">Transmembrane beta strand</keyword>
<feature type="signal peptide" evidence="4">
    <location>
        <begin position="1"/>
        <end position="37"/>
    </location>
</feature>
<dbReference type="AlphaFoldDB" id="A0A239H8M7"/>
<reference evidence="7 8" key="1">
    <citation type="submission" date="2017-06" db="EMBL/GenBank/DDBJ databases">
        <authorList>
            <person name="Kim H.J."/>
            <person name="Triplett B.A."/>
        </authorList>
    </citation>
    <scope>NUCLEOTIDE SEQUENCE [LARGE SCALE GENOMIC DNA]</scope>
    <source>
        <strain evidence="7 8">DS15</strain>
    </source>
</reference>
<evidence type="ECO:0000256" key="1">
    <source>
        <dbReference type="ARBA" id="ARBA00022452"/>
    </source>
</evidence>
<dbReference type="Pfam" id="PF03865">
    <property type="entry name" value="ShlB"/>
    <property type="match status" value="1"/>
</dbReference>
<feature type="chain" id="PRO_5012782906" evidence="4">
    <location>
        <begin position="38"/>
        <end position="535"/>
    </location>
</feature>
<dbReference type="EMBL" id="FZPA01000005">
    <property type="protein sequence ID" value="SNS77163.1"/>
    <property type="molecule type" value="Genomic_DNA"/>
</dbReference>
<organism evidence="7 8">
    <name type="scientific">Sphingopyxis indica</name>
    <dbReference type="NCBI Taxonomy" id="436663"/>
    <lineage>
        <taxon>Bacteria</taxon>
        <taxon>Pseudomonadati</taxon>
        <taxon>Pseudomonadota</taxon>
        <taxon>Alphaproteobacteria</taxon>
        <taxon>Sphingomonadales</taxon>
        <taxon>Sphingomonadaceae</taxon>
        <taxon>Sphingopyxis</taxon>
    </lineage>
</organism>
<dbReference type="GO" id="GO:0098046">
    <property type="term" value="C:type V protein secretion system complex"/>
    <property type="evidence" value="ECO:0007669"/>
    <property type="project" value="TreeGrafter"/>
</dbReference>
<name>A0A239H8M7_9SPHN</name>
<dbReference type="InterPro" id="IPR051544">
    <property type="entry name" value="TPS_OM_transporter"/>
</dbReference>
<dbReference type="PANTHER" id="PTHR34597">
    <property type="entry name" value="SLR1661 PROTEIN"/>
    <property type="match status" value="1"/>
</dbReference>
<dbReference type="PANTHER" id="PTHR34597:SF6">
    <property type="entry name" value="BLR6126 PROTEIN"/>
    <property type="match status" value="1"/>
</dbReference>
<accession>A0A239H8M7</accession>
<proteinExistence type="predicted"/>
<feature type="domain" description="Haemolysin activator HlyB C-terminal" evidence="5">
    <location>
        <begin position="183"/>
        <end position="495"/>
    </location>
</feature>
<keyword evidence="2" id="KW-0812">Transmembrane</keyword>
<dbReference type="RefSeq" id="WP_245836636.1">
    <property type="nucleotide sequence ID" value="NZ_FZPA01000005.1"/>
</dbReference>
<dbReference type="Gene3D" id="3.10.20.310">
    <property type="entry name" value="membrane protein fhac"/>
    <property type="match status" value="1"/>
</dbReference>
<dbReference type="GO" id="GO:0046819">
    <property type="term" value="P:protein secretion by the type V secretion system"/>
    <property type="evidence" value="ECO:0007669"/>
    <property type="project" value="TreeGrafter"/>
</dbReference>
<evidence type="ECO:0000313" key="8">
    <source>
        <dbReference type="Proteomes" id="UP000198339"/>
    </source>
</evidence>
<gene>
    <name evidence="7" type="ORF">SAMN06295955_10511</name>
</gene>
<sequence length="535" mass="57995">MSRSKERRGVTGTSGKMRMTRLATTALIGLFAFPAFAQEAAEPAVTFDIRAFQVRGNEVLPPEVVERAVYPHMGPDRTEADVEAARAALQQAFEDAGYIAVSVFIPEQSVDGGILQLEVQPQTIGQVLVEGARDADAVRAEAPSLTPGTTPNLPEFQRDVVALNQNPSRRVTPELRAGEAPGTLDVVLTVEESSPFHASAEINNFNSAATTDLRVAGTLRYDNMWGRGDSLSISAQTAPERTDDGTVISGNYLMRLGTGTQLLLYGVHSDSDIAVVGGTNVIGRGNMAGVRLIRSLGSSDGFYHSLTLGMDWKDFEEDVLLGSDRASAPIEYFPITASWRGDWNTDRTRSDITLSTVFGIRGLGDGWRRFDDKRYNARASFFTVKLDASHTEDVMAGLQFHSNVTGQWSPDPLISNEGFSLGGMSSVRGYYETEHIADYGFAIQTELRSPDFGPSLGGPIDELRLHAFWDSGLGGIHDPLSGQDDDFGLSSVGLGGRIKLFRYFNGAVDVGVPLVSGSESESGEIFTRFRIWGEF</sequence>
<protein>
    <submittedName>
        <fullName evidence="7">Hemolysin activation/secretion protein</fullName>
    </submittedName>
</protein>
<evidence type="ECO:0000313" key="7">
    <source>
        <dbReference type="EMBL" id="SNS77163.1"/>
    </source>
</evidence>
<dbReference type="Pfam" id="PF08479">
    <property type="entry name" value="POTRA_2"/>
    <property type="match status" value="1"/>
</dbReference>
<dbReference type="InterPro" id="IPR005565">
    <property type="entry name" value="Hemolysn_activator_HlyB_C"/>
</dbReference>
<dbReference type="GO" id="GO:0008320">
    <property type="term" value="F:protein transmembrane transporter activity"/>
    <property type="evidence" value="ECO:0007669"/>
    <property type="project" value="TreeGrafter"/>
</dbReference>
<dbReference type="Gene3D" id="2.40.160.50">
    <property type="entry name" value="membrane protein fhac: a member of the omp85/tpsb transporter family"/>
    <property type="match status" value="1"/>
</dbReference>
<evidence type="ECO:0000256" key="2">
    <source>
        <dbReference type="ARBA" id="ARBA00022692"/>
    </source>
</evidence>
<evidence type="ECO:0000256" key="3">
    <source>
        <dbReference type="ARBA" id="ARBA00023237"/>
    </source>
</evidence>
<keyword evidence="3" id="KW-0998">Cell outer membrane</keyword>
<feature type="domain" description="Polypeptide-transport-associated ShlB-type" evidence="6">
    <location>
        <begin position="47"/>
        <end position="119"/>
    </location>
</feature>
<dbReference type="InterPro" id="IPR013686">
    <property type="entry name" value="Polypept-transport_assoc_ShlB"/>
</dbReference>
<keyword evidence="8" id="KW-1185">Reference proteome</keyword>
<keyword evidence="1" id="KW-0472">Membrane</keyword>
<keyword evidence="4" id="KW-0732">Signal</keyword>